<reference evidence="2" key="1">
    <citation type="journal article" date="2019" name="Int. J. Syst. Evol. Microbiol.">
        <title>The Global Catalogue of Microorganisms (GCM) 10K type strain sequencing project: providing services to taxonomists for standard genome sequencing and annotation.</title>
        <authorList>
            <consortium name="The Broad Institute Genomics Platform"/>
            <consortium name="The Broad Institute Genome Sequencing Center for Infectious Disease"/>
            <person name="Wu L."/>
            <person name="Ma J."/>
        </authorList>
    </citation>
    <scope>NUCLEOTIDE SEQUENCE [LARGE SCALE GENOMIC DNA]</scope>
    <source>
        <strain evidence="2">CCUG 49571</strain>
    </source>
</reference>
<organism evidence="1 2">
    <name type="scientific">Cohnella hongkongensis</name>
    <dbReference type="NCBI Taxonomy" id="178337"/>
    <lineage>
        <taxon>Bacteria</taxon>
        <taxon>Bacillati</taxon>
        <taxon>Bacillota</taxon>
        <taxon>Bacilli</taxon>
        <taxon>Bacillales</taxon>
        <taxon>Paenibacillaceae</taxon>
        <taxon>Cohnella</taxon>
    </lineage>
</organism>
<dbReference type="Proteomes" id="UP001596028">
    <property type="component" value="Unassembled WGS sequence"/>
</dbReference>
<comment type="caution">
    <text evidence="1">The sequence shown here is derived from an EMBL/GenBank/DDBJ whole genome shotgun (WGS) entry which is preliminary data.</text>
</comment>
<sequence>MDNALETKIRLLRSLEGHGYAIAYYLLQNETLAEEATRAALLEAGCDDRLREWPAEAQREKFARLVMSQAIAAKREWLLRQAE</sequence>
<dbReference type="RefSeq" id="WP_378101098.1">
    <property type="nucleotide sequence ID" value="NZ_JBHSEP010000024.1"/>
</dbReference>
<gene>
    <name evidence="1" type="ORF">ACFO3S_23710</name>
</gene>
<evidence type="ECO:0000313" key="1">
    <source>
        <dbReference type="EMBL" id="MFC4601270.1"/>
    </source>
</evidence>
<proteinExistence type="predicted"/>
<protein>
    <submittedName>
        <fullName evidence="1">Uncharacterized protein</fullName>
    </submittedName>
</protein>
<name>A0ABV9FJQ5_9BACL</name>
<accession>A0ABV9FJQ5</accession>
<evidence type="ECO:0000313" key="2">
    <source>
        <dbReference type="Proteomes" id="UP001596028"/>
    </source>
</evidence>
<dbReference type="EMBL" id="JBHSEP010000024">
    <property type="protein sequence ID" value="MFC4601270.1"/>
    <property type="molecule type" value="Genomic_DNA"/>
</dbReference>
<keyword evidence="2" id="KW-1185">Reference proteome</keyword>